<reference evidence="15" key="1">
    <citation type="submission" date="2021-08" db="EMBL/GenBank/DDBJ databases">
        <title>WGS assembly of Ceratopteris richardii.</title>
        <authorList>
            <person name="Marchant D.B."/>
            <person name="Chen G."/>
            <person name="Jenkins J."/>
            <person name="Shu S."/>
            <person name="Leebens-Mack J."/>
            <person name="Grimwood J."/>
            <person name="Schmutz J."/>
            <person name="Soltis P."/>
            <person name="Soltis D."/>
            <person name="Chen Z.-H."/>
        </authorList>
    </citation>
    <scope>NUCLEOTIDE SEQUENCE</scope>
    <source>
        <strain evidence="15">Whitten #5841</strain>
        <tissue evidence="15">Leaf</tissue>
    </source>
</reference>
<evidence type="ECO:0000256" key="3">
    <source>
        <dbReference type="ARBA" id="ARBA00004906"/>
    </source>
</evidence>
<evidence type="ECO:0000256" key="10">
    <source>
        <dbReference type="ARBA" id="ARBA00022833"/>
    </source>
</evidence>
<dbReference type="OrthoDB" id="8062037at2759"/>
<keyword evidence="10" id="KW-0862">Zinc</keyword>
<dbReference type="GO" id="GO:0008270">
    <property type="term" value="F:zinc ion binding"/>
    <property type="evidence" value="ECO:0007669"/>
    <property type="project" value="UniProtKB-KW"/>
</dbReference>
<keyword evidence="7" id="KW-0479">Metal-binding</keyword>
<evidence type="ECO:0000256" key="9">
    <source>
        <dbReference type="ARBA" id="ARBA00022786"/>
    </source>
</evidence>
<evidence type="ECO:0000256" key="8">
    <source>
        <dbReference type="ARBA" id="ARBA00022771"/>
    </source>
</evidence>
<dbReference type="Gene3D" id="3.30.40.10">
    <property type="entry name" value="Zinc/RING finger domain, C3HC4 (zinc finger)"/>
    <property type="match status" value="1"/>
</dbReference>
<comment type="pathway">
    <text evidence="3">Protein modification; protein ubiquitination.</text>
</comment>
<organism evidence="15 16">
    <name type="scientific">Ceratopteris richardii</name>
    <name type="common">Triangle waterfern</name>
    <dbReference type="NCBI Taxonomy" id="49495"/>
    <lineage>
        <taxon>Eukaryota</taxon>
        <taxon>Viridiplantae</taxon>
        <taxon>Streptophyta</taxon>
        <taxon>Embryophyta</taxon>
        <taxon>Tracheophyta</taxon>
        <taxon>Polypodiopsida</taxon>
        <taxon>Polypodiidae</taxon>
        <taxon>Polypodiales</taxon>
        <taxon>Pteridineae</taxon>
        <taxon>Pteridaceae</taxon>
        <taxon>Parkerioideae</taxon>
        <taxon>Ceratopteris</taxon>
    </lineage>
</organism>
<keyword evidence="8 13" id="KW-0863">Zinc-finger</keyword>
<dbReference type="EC" id="2.3.2.27" evidence="4"/>
<comment type="caution">
    <text evidence="15">The sequence shown here is derived from an EMBL/GenBank/DDBJ whole genome shotgun (WGS) entry which is preliminary data.</text>
</comment>
<dbReference type="Proteomes" id="UP000825935">
    <property type="component" value="Chromosome 22"/>
</dbReference>
<evidence type="ECO:0000256" key="2">
    <source>
        <dbReference type="ARBA" id="ARBA00004167"/>
    </source>
</evidence>
<evidence type="ECO:0000259" key="14">
    <source>
        <dbReference type="PROSITE" id="PS50089"/>
    </source>
</evidence>
<gene>
    <name evidence="15" type="ORF">KP509_22G061100</name>
</gene>
<dbReference type="AlphaFoldDB" id="A0A8T2S8W6"/>
<evidence type="ECO:0000256" key="12">
    <source>
        <dbReference type="ARBA" id="ARBA00023136"/>
    </source>
</evidence>
<keyword evidence="9" id="KW-0833">Ubl conjugation pathway</keyword>
<evidence type="ECO:0000313" key="15">
    <source>
        <dbReference type="EMBL" id="KAH7307479.1"/>
    </source>
</evidence>
<dbReference type="PANTHER" id="PTHR46913">
    <property type="entry name" value="RING-H2 FINGER PROTEIN ATL16"/>
    <property type="match status" value="1"/>
</dbReference>
<comment type="subcellular location">
    <subcellularLocation>
        <location evidence="2">Membrane</location>
        <topology evidence="2">Single-pass membrane protein</topology>
    </subcellularLocation>
</comment>
<dbReference type="Pfam" id="PF13639">
    <property type="entry name" value="zf-RING_2"/>
    <property type="match status" value="1"/>
</dbReference>
<evidence type="ECO:0000313" key="16">
    <source>
        <dbReference type="Proteomes" id="UP000825935"/>
    </source>
</evidence>
<evidence type="ECO:0000256" key="5">
    <source>
        <dbReference type="ARBA" id="ARBA00022679"/>
    </source>
</evidence>
<dbReference type="GO" id="GO:0016567">
    <property type="term" value="P:protein ubiquitination"/>
    <property type="evidence" value="ECO:0007669"/>
    <property type="project" value="InterPro"/>
</dbReference>
<dbReference type="EMBL" id="CM035427">
    <property type="protein sequence ID" value="KAH7307479.1"/>
    <property type="molecule type" value="Genomic_DNA"/>
</dbReference>
<dbReference type="SUPFAM" id="SSF57850">
    <property type="entry name" value="RING/U-box"/>
    <property type="match status" value="1"/>
</dbReference>
<proteinExistence type="predicted"/>
<feature type="domain" description="RING-type" evidence="14">
    <location>
        <begin position="75"/>
        <end position="117"/>
    </location>
</feature>
<dbReference type="InterPro" id="IPR044600">
    <property type="entry name" value="ATL1/ATL16-like"/>
</dbReference>
<dbReference type="GO" id="GO:0061630">
    <property type="term" value="F:ubiquitin protein ligase activity"/>
    <property type="evidence" value="ECO:0007669"/>
    <property type="project" value="UniProtKB-EC"/>
</dbReference>
<dbReference type="GO" id="GO:0016020">
    <property type="term" value="C:membrane"/>
    <property type="evidence" value="ECO:0007669"/>
    <property type="project" value="UniProtKB-SubCell"/>
</dbReference>
<evidence type="ECO:0000256" key="6">
    <source>
        <dbReference type="ARBA" id="ARBA00022692"/>
    </source>
</evidence>
<keyword evidence="6" id="KW-0812">Transmembrane</keyword>
<dbReference type="PANTHER" id="PTHR46913:SF1">
    <property type="entry name" value="RING-H2 FINGER PROTEIN ATL16"/>
    <property type="match status" value="1"/>
</dbReference>
<dbReference type="InterPro" id="IPR001841">
    <property type="entry name" value="Znf_RING"/>
</dbReference>
<dbReference type="InterPro" id="IPR013083">
    <property type="entry name" value="Znf_RING/FYVE/PHD"/>
</dbReference>
<accession>A0A8T2S8W6</accession>
<evidence type="ECO:0000256" key="13">
    <source>
        <dbReference type="PROSITE-ProRule" id="PRU00175"/>
    </source>
</evidence>
<dbReference type="PROSITE" id="PS50089">
    <property type="entry name" value="ZF_RING_2"/>
    <property type="match status" value="1"/>
</dbReference>
<keyword evidence="12" id="KW-0472">Membrane</keyword>
<comment type="catalytic activity">
    <reaction evidence="1">
        <text>S-ubiquitinyl-[E2 ubiquitin-conjugating enzyme]-L-cysteine + [acceptor protein]-L-lysine = [E2 ubiquitin-conjugating enzyme]-L-cysteine + N(6)-ubiquitinyl-[acceptor protein]-L-lysine.</text>
        <dbReference type="EC" id="2.3.2.27"/>
    </reaction>
</comment>
<evidence type="ECO:0000256" key="7">
    <source>
        <dbReference type="ARBA" id="ARBA00022723"/>
    </source>
</evidence>
<keyword evidence="11" id="KW-1133">Transmembrane helix</keyword>
<evidence type="ECO:0000256" key="4">
    <source>
        <dbReference type="ARBA" id="ARBA00012483"/>
    </source>
</evidence>
<keyword evidence="5" id="KW-0808">Transferase</keyword>
<sequence length="196" mass="22315">MLFVVEYVTILASLMRRHKPHRHLIYSSSPASTLPRQNEGLDPAVIAKIPTLIYKTAAVSELAGGNVSGSLTLECVVCLGEFQDNQTLRVLSSRKHTFHIECIDMRLASHSTCPLCRTPLAFLHPSRTSILKCRMYVFQQKLCKQQEQAERLHHLQRNSRTICASNSSELRTRYLRLYGHVTSPLEGRARRRDFPS</sequence>
<name>A0A8T2S8W6_CERRI</name>
<evidence type="ECO:0000256" key="11">
    <source>
        <dbReference type="ARBA" id="ARBA00022989"/>
    </source>
</evidence>
<evidence type="ECO:0000256" key="1">
    <source>
        <dbReference type="ARBA" id="ARBA00000900"/>
    </source>
</evidence>
<protein>
    <recommendedName>
        <fullName evidence="4">RING-type E3 ubiquitin transferase</fullName>
        <ecNumber evidence="4">2.3.2.27</ecNumber>
    </recommendedName>
</protein>
<keyword evidence="16" id="KW-1185">Reference proteome</keyword>